<dbReference type="PRINTS" id="PR00415">
    <property type="entry name" value="ACONITASE"/>
</dbReference>
<comment type="caution">
    <text evidence="8">The sequence shown here is derived from an EMBL/GenBank/DDBJ whole genome shotgun (WGS) entry which is preliminary data.</text>
</comment>
<protein>
    <recommendedName>
        <fullName evidence="6">3-isopropylmalate dehydratase large subunit</fullName>
        <ecNumber evidence="6">4.2.1.33</ecNumber>
    </recommendedName>
    <alternativeName>
        <fullName evidence="6">Alpha-IPM isomerase</fullName>
        <shortName evidence="6">IPMI</shortName>
    </alternativeName>
    <alternativeName>
        <fullName evidence="6">Isopropylmalate isomerase</fullName>
    </alternativeName>
</protein>
<comment type="catalytic activity">
    <reaction evidence="6">
        <text>(2R,3S)-3-isopropylmalate = (2S)-2-isopropylmalate</text>
        <dbReference type="Rhea" id="RHEA:32287"/>
        <dbReference type="ChEBI" id="CHEBI:1178"/>
        <dbReference type="ChEBI" id="CHEBI:35121"/>
        <dbReference type="EC" id="4.2.1.33"/>
    </reaction>
</comment>
<comment type="cofactor">
    <cofactor evidence="6">
        <name>[4Fe-4S] cluster</name>
        <dbReference type="ChEBI" id="CHEBI:49883"/>
    </cofactor>
    <text evidence="6">Binds 1 [4Fe-4S] cluster per subunit.</text>
</comment>
<organism evidence="8 9">
    <name type="scientific">Carboxydothermus pertinax</name>
    <dbReference type="NCBI Taxonomy" id="870242"/>
    <lineage>
        <taxon>Bacteria</taxon>
        <taxon>Bacillati</taxon>
        <taxon>Bacillota</taxon>
        <taxon>Clostridia</taxon>
        <taxon>Thermoanaerobacterales</taxon>
        <taxon>Thermoanaerobacteraceae</taxon>
        <taxon>Carboxydothermus</taxon>
    </lineage>
</organism>
<comment type="subunit">
    <text evidence="6">Heterodimer of LeuC and LeuD.</text>
</comment>
<dbReference type="Gene3D" id="3.30.499.10">
    <property type="entry name" value="Aconitase, domain 3"/>
    <property type="match status" value="2"/>
</dbReference>
<dbReference type="NCBIfam" id="TIGR02086">
    <property type="entry name" value="IPMI_arch"/>
    <property type="match status" value="1"/>
</dbReference>
<dbReference type="EC" id="4.2.1.33" evidence="6"/>
<dbReference type="GO" id="GO:0046872">
    <property type="term" value="F:metal ion binding"/>
    <property type="evidence" value="ECO:0007669"/>
    <property type="project" value="UniProtKB-KW"/>
</dbReference>
<proteinExistence type="inferred from homology"/>
<keyword evidence="5 6" id="KW-0456">Lyase</keyword>
<comment type="pathway">
    <text evidence="6">Amino-acid biosynthesis; L-leucine biosynthesis; L-leucine from 3-methyl-2-oxobutanoate: step 2/4.</text>
</comment>
<evidence type="ECO:0000256" key="2">
    <source>
        <dbReference type="ARBA" id="ARBA00022723"/>
    </source>
</evidence>
<evidence type="ECO:0000256" key="5">
    <source>
        <dbReference type="ARBA" id="ARBA00023239"/>
    </source>
</evidence>
<dbReference type="InterPro" id="IPR018136">
    <property type="entry name" value="Aconitase_4Fe-4S_BS"/>
</dbReference>
<keyword evidence="6" id="KW-0028">Amino-acid biosynthesis</keyword>
<dbReference type="GO" id="GO:0009098">
    <property type="term" value="P:L-leucine biosynthetic process"/>
    <property type="evidence" value="ECO:0007669"/>
    <property type="project" value="UniProtKB-UniRule"/>
</dbReference>
<comment type="similarity">
    <text evidence="6">Belongs to the aconitase/IPM isomerase family. LeuC type 2 subfamily.</text>
</comment>
<dbReference type="NCBIfam" id="NF001614">
    <property type="entry name" value="PRK00402.1"/>
    <property type="match status" value="1"/>
</dbReference>
<dbReference type="SUPFAM" id="SSF53732">
    <property type="entry name" value="Aconitase iron-sulfur domain"/>
    <property type="match status" value="1"/>
</dbReference>
<dbReference type="InterPro" id="IPR036008">
    <property type="entry name" value="Aconitase_4Fe-4S_dom"/>
</dbReference>
<dbReference type="InterPro" id="IPR033941">
    <property type="entry name" value="IPMI_cat"/>
</dbReference>
<dbReference type="OrthoDB" id="9764318at2"/>
<dbReference type="InterPro" id="IPR015931">
    <property type="entry name" value="Acnase/IPM_dHydase_lsu_aba_1/3"/>
</dbReference>
<dbReference type="STRING" id="870242.cpu_24160"/>
<dbReference type="AlphaFoldDB" id="A0A1L8CY87"/>
<sequence>MGKTIIEKILSQKSGGDAYAGQIVVADVDYVMGQDGTAPLAIKSFREMGGTKVFDPEKVVFVIDHSAPSPNEGVSRLHKLMREFRDEYGIDFHDIGDGVCHQVVPESGKVGPGSLVVGADSHTCTYGALNAFATGVGSTDLAAAIISGKLWFKVPETIKFVLKGKLPKGVFAKDLILYLIGDVTADGATYMAAEYTGEAISNLSMDGRFTISNMAIEMGAKAGLMEADEKTFAFVKEHGGRDFTPVFADPDAVYAKVLEYDVSELEPMVAKPHTVDNTAKVTEVAGTPIHQAVLGTCTNGRLEDLRIAAKILEGRKIHPKTRLIVAPASRKIFLKAMEEGFIKIFVEAGAAVVTPGCGPCVGTHNGIPSDGENVISTANRNFKGRMGNSNAFIYLASPATVAASAIAGEIADPRPYF</sequence>
<dbReference type="InterPro" id="IPR011826">
    <property type="entry name" value="HAcnase/IPMdehydase_lsu_prok"/>
</dbReference>
<keyword evidence="6" id="KW-0100">Branched-chain amino acid biosynthesis</keyword>
<keyword evidence="4 6" id="KW-0411">Iron-sulfur</keyword>
<dbReference type="CDD" id="cd01583">
    <property type="entry name" value="IPMI"/>
    <property type="match status" value="1"/>
</dbReference>
<keyword evidence="9" id="KW-1185">Reference proteome</keyword>
<dbReference type="InterPro" id="IPR006251">
    <property type="entry name" value="Homoacnase/IPMdehydase_lsu"/>
</dbReference>
<evidence type="ECO:0000256" key="4">
    <source>
        <dbReference type="ARBA" id="ARBA00023014"/>
    </source>
</evidence>
<feature type="binding site" evidence="6">
    <location>
        <position position="357"/>
    </location>
    <ligand>
        <name>[4Fe-4S] cluster</name>
        <dbReference type="ChEBI" id="CHEBI:49883"/>
    </ligand>
</feature>
<evidence type="ECO:0000256" key="1">
    <source>
        <dbReference type="ARBA" id="ARBA00022485"/>
    </source>
</evidence>
<feature type="binding site" evidence="6">
    <location>
        <position position="297"/>
    </location>
    <ligand>
        <name>[4Fe-4S] cluster</name>
        <dbReference type="ChEBI" id="CHEBI:49883"/>
    </ligand>
</feature>
<accession>A0A1L8CY87</accession>
<dbReference type="PROSITE" id="PS01244">
    <property type="entry name" value="ACONITASE_2"/>
    <property type="match status" value="1"/>
</dbReference>
<dbReference type="InterPro" id="IPR050067">
    <property type="entry name" value="IPM_dehydratase_rel_enz"/>
</dbReference>
<dbReference type="Pfam" id="PF00330">
    <property type="entry name" value="Aconitase"/>
    <property type="match status" value="1"/>
</dbReference>
<dbReference type="PROSITE" id="PS00450">
    <property type="entry name" value="ACONITASE_1"/>
    <property type="match status" value="1"/>
</dbReference>
<keyword evidence="2 6" id="KW-0479">Metal-binding</keyword>
<dbReference type="GO" id="GO:0003861">
    <property type="term" value="F:3-isopropylmalate dehydratase activity"/>
    <property type="evidence" value="ECO:0007669"/>
    <property type="project" value="UniProtKB-UniRule"/>
</dbReference>
<dbReference type="GO" id="GO:0051539">
    <property type="term" value="F:4 iron, 4 sulfur cluster binding"/>
    <property type="evidence" value="ECO:0007669"/>
    <property type="project" value="UniProtKB-KW"/>
</dbReference>
<keyword evidence="1 6" id="KW-0004">4Fe-4S</keyword>
<reference evidence="9" key="1">
    <citation type="submission" date="2016-12" db="EMBL/GenBank/DDBJ databases">
        <title>Draft Genome Sequences od Carboxydothermus pertinax and islandicus, Hydrogenogenic Carboxydotrophic Bacteria.</title>
        <authorList>
            <person name="Fukuyama Y."/>
            <person name="Ohmae K."/>
            <person name="Yoneda Y."/>
            <person name="Yoshida T."/>
            <person name="Sako Y."/>
        </authorList>
    </citation>
    <scope>NUCLEOTIDE SEQUENCE [LARGE SCALE GENOMIC DNA]</scope>
    <source>
        <strain evidence="9">Ug1</strain>
    </source>
</reference>
<evidence type="ECO:0000256" key="3">
    <source>
        <dbReference type="ARBA" id="ARBA00023004"/>
    </source>
</evidence>
<comment type="function">
    <text evidence="6">Catalyzes the isomerization between 2-isopropylmalate and 3-isopropylmalate, via the formation of 2-isopropylmaleate.</text>
</comment>
<dbReference type="HAMAP" id="MF_01027">
    <property type="entry name" value="LeuC_type2"/>
    <property type="match status" value="1"/>
</dbReference>
<dbReference type="PANTHER" id="PTHR43822">
    <property type="entry name" value="HOMOACONITASE, MITOCHONDRIAL-RELATED"/>
    <property type="match status" value="1"/>
</dbReference>
<dbReference type="NCBIfam" id="TIGR01343">
    <property type="entry name" value="hacA_fam"/>
    <property type="match status" value="1"/>
</dbReference>
<dbReference type="RefSeq" id="WP_075860303.1">
    <property type="nucleotide sequence ID" value="NZ_BDJK01000062.1"/>
</dbReference>
<evidence type="ECO:0000313" key="9">
    <source>
        <dbReference type="Proteomes" id="UP000187485"/>
    </source>
</evidence>
<evidence type="ECO:0000313" key="8">
    <source>
        <dbReference type="EMBL" id="GAV23906.1"/>
    </source>
</evidence>
<gene>
    <name evidence="6" type="primary">leuC</name>
    <name evidence="8" type="ORF">cpu_24160</name>
</gene>
<dbReference type="EMBL" id="BDJK01000062">
    <property type="protein sequence ID" value="GAV23906.1"/>
    <property type="molecule type" value="Genomic_DNA"/>
</dbReference>
<dbReference type="UniPathway" id="UPA00048">
    <property type="reaction ID" value="UER00071"/>
</dbReference>
<dbReference type="Proteomes" id="UP000187485">
    <property type="component" value="Unassembled WGS sequence"/>
</dbReference>
<feature type="domain" description="Aconitase/3-isopropylmalate dehydratase large subunit alpha/beta/alpha" evidence="7">
    <location>
        <begin position="8"/>
        <end position="408"/>
    </location>
</feature>
<evidence type="ECO:0000256" key="6">
    <source>
        <dbReference type="HAMAP-Rule" id="MF_01027"/>
    </source>
</evidence>
<evidence type="ECO:0000259" key="7">
    <source>
        <dbReference type="Pfam" id="PF00330"/>
    </source>
</evidence>
<keyword evidence="3 6" id="KW-0408">Iron</keyword>
<name>A0A1L8CY87_9THEO</name>
<dbReference type="InterPro" id="IPR001030">
    <property type="entry name" value="Acoase/IPM_deHydtase_lsu_aba"/>
</dbReference>
<dbReference type="PANTHER" id="PTHR43822:SF2">
    <property type="entry name" value="HOMOACONITASE, MITOCHONDRIAL"/>
    <property type="match status" value="1"/>
</dbReference>
<feature type="binding site" evidence="6">
    <location>
        <position position="360"/>
    </location>
    <ligand>
        <name>[4Fe-4S] cluster</name>
        <dbReference type="ChEBI" id="CHEBI:49883"/>
    </ligand>
</feature>
<keyword evidence="6" id="KW-0432">Leucine biosynthesis</keyword>